<protein>
    <recommendedName>
        <fullName evidence="6">HMG box domain-containing protein</fullName>
    </recommendedName>
</protein>
<organism evidence="7 8">
    <name type="scientific">Dreissena polymorpha</name>
    <name type="common">Zebra mussel</name>
    <name type="synonym">Mytilus polymorpha</name>
    <dbReference type="NCBI Taxonomy" id="45954"/>
    <lineage>
        <taxon>Eukaryota</taxon>
        <taxon>Metazoa</taxon>
        <taxon>Spiralia</taxon>
        <taxon>Lophotrochozoa</taxon>
        <taxon>Mollusca</taxon>
        <taxon>Bivalvia</taxon>
        <taxon>Autobranchia</taxon>
        <taxon>Heteroconchia</taxon>
        <taxon>Euheterodonta</taxon>
        <taxon>Imparidentia</taxon>
        <taxon>Neoheterodontei</taxon>
        <taxon>Myida</taxon>
        <taxon>Dreissenoidea</taxon>
        <taxon>Dreissenidae</taxon>
        <taxon>Dreissena</taxon>
    </lineage>
</organism>
<dbReference type="Proteomes" id="UP000828390">
    <property type="component" value="Unassembled WGS sequence"/>
</dbReference>
<evidence type="ECO:0000259" key="6">
    <source>
        <dbReference type="PROSITE" id="PS50118"/>
    </source>
</evidence>
<dbReference type="GO" id="GO:0031011">
    <property type="term" value="C:Ino80 complex"/>
    <property type="evidence" value="ECO:0007669"/>
    <property type="project" value="TreeGrafter"/>
</dbReference>
<gene>
    <name evidence="7" type="ORF">DPMN_113729</name>
</gene>
<keyword evidence="4" id="KW-0175">Coiled coil</keyword>
<dbReference type="PANTHER" id="PTHR35084">
    <property type="entry name" value="TCF3 FUSION PARTNER"/>
    <property type="match status" value="1"/>
</dbReference>
<dbReference type="PANTHER" id="PTHR35084:SF1">
    <property type="entry name" value="TCF3 FUSION PARTNER"/>
    <property type="match status" value="1"/>
</dbReference>
<evidence type="ECO:0000256" key="2">
    <source>
        <dbReference type="ARBA" id="ARBA00023242"/>
    </source>
</evidence>
<comment type="subcellular location">
    <subcellularLocation>
        <location evidence="1">Nucleus</location>
    </subcellularLocation>
</comment>
<feature type="DNA-binding region" description="HMG box" evidence="3">
    <location>
        <begin position="149"/>
        <end position="208"/>
    </location>
</feature>
<dbReference type="SUPFAM" id="SSF47095">
    <property type="entry name" value="HMG-box"/>
    <property type="match status" value="1"/>
</dbReference>
<dbReference type="Gene3D" id="1.10.30.10">
    <property type="entry name" value="High mobility group box domain"/>
    <property type="match status" value="1"/>
</dbReference>
<sequence length="249" mass="28729">MSEDPEYKENTLMKKYLALRNKCEQIQQGNERLVNRLQHVRKLIKRYNRQKRFLQARLDNYKDNYRDAQVPVMWEEDHMFNLLKPQPSATPVQESPGTPLPAKPKAVRKVKTSQKPSETASANQSTPAQSHGLMTSPSRHPIGREIESSFQPSNAFMMFCDQYRQSIQNDYIREKKTVISQQELAKRLSQKWNSLAAEDKQIYFDMVEIGRRGRGFDVSTDSTDQEQLDIITMETDTAVSSLLASPGNM</sequence>
<dbReference type="InterPro" id="IPR009071">
    <property type="entry name" value="HMG_box_dom"/>
</dbReference>
<keyword evidence="8" id="KW-1185">Reference proteome</keyword>
<dbReference type="InterPro" id="IPR036910">
    <property type="entry name" value="HMG_box_dom_sf"/>
</dbReference>
<dbReference type="InterPro" id="IPR033555">
    <property type="entry name" value="TFPT"/>
</dbReference>
<dbReference type="GO" id="GO:0003677">
    <property type="term" value="F:DNA binding"/>
    <property type="evidence" value="ECO:0007669"/>
    <property type="project" value="UniProtKB-UniRule"/>
</dbReference>
<feature type="domain" description="HMG box" evidence="6">
    <location>
        <begin position="149"/>
        <end position="208"/>
    </location>
</feature>
<evidence type="ECO:0000256" key="3">
    <source>
        <dbReference type="PROSITE-ProRule" id="PRU00267"/>
    </source>
</evidence>
<reference evidence="7" key="2">
    <citation type="submission" date="2020-11" db="EMBL/GenBank/DDBJ databases">
        <authorList>
            <person name="McCartney M.A."/>
            <person name="Auch B."/>
            <person name="Kono T."/>
            <person name="Mallez S."/>
            <person name="Becker A."/>
            <person name="Gohl D.M."/>
            <person name="Silverstein K.A.T."/>
            <person name="Koren S."/>
            <person name="Bechman K.B."/>
            <person name="Herman A."/>
            <person name="Abrahante J.E."/>
            <person name="Garbe J."/>
        </authorList>
    </citation>
    <scope>NUCLEOTIDE SEQUENCE</scope>
    <source>
        <strain evidence="7">Duluth1</strain>
        <tissue evidence="7">Whole animal</tissue>
    </source>
</reference>
<evidence type="ECO:0000256" key="5">
    <source>
        <dbReference type="SAM" id="MobiDB-lite"/>
    </source>
</evidence>
<name>A0A9D4KJ76_DREPO</name>
<dbReference type="GO" id="GO:0043065">
    <property type="term" value="P:positive regulation of apoptotic process"/>
    <property type="evidence" value="ECO:0007669"/>
    <property type="project" value="TreeGrafter"/>
</dbReference>
<reference evidence="7" key="1">
    <citation type="journal article" date="2019" name="bioRxiv">
        <title>The Genome of the Zebra Mussel, Dreissena polymorpha: A Resource for Invasive Species Research.</title>
        <authorList>
            <person name="McCartney M.A."/>
            <person name="Auch B."/>
            <person name="Kono T."/>
            <person name="Mallez S."/>
            <person name="Zhang Y."/>
            <person name="Obille A."/>
            <person name="Becker A."/>
            <person name="Abrahante J.E."/>
            <person name="Garbe J."/>
            <person name="Badalamenti J.P."/>
            <person name="Herman A."/>
            <person name="Mangelson H."/>
            <person name="Liachko I."/>
            <person name="Sullivan S."/>
            <person name="Sone E.D."/>
            <person name="Koren S."/>
            <person name="Silverstein K.A.T."/>
            <person name="Beckman K.B."/>
            <person name="Gohl D.M."/>
        </authorList>
    </citation>
    <scope>NUCLEOTIDE SEQUENCE</scope>
    <source>
        <strain evidence="7">Duluth1</strain>
        <tissue evidence="7">Whole animal</tissue>
    </source>
</reference>
<dbReference type="Pfam" id="PF00505">
    <property type="entry name" value="HMG_box"/>
    <property type="match status" value="1"/>
</dbReference>
<dbReference type="OrthoDB" id="10070927at2759"/>
<dbReference type="EMBL" id="JAIWYP010000004">
    <property type="protein sequence ID" value="KAH3840282.1"/>
    <property type="molecule type" value="Genomic_DNA"/>
</dbReference>
<comment type="caution">
    <text evidence="7">The sequence shown here is derived from an EMBL/GenBank/DDBJ whole genome shotgun (WGS) entry which is preliminary data.</text>
</comment>
<feature type="compositionally biased region" description="Polar residues" evidence="5">
    <location>
        <begin position="87"/>
        <end position="96"/>
    </location>
</feature>
<dbReference type="AlphaFoldDB" id="A0A9D4KJ76"/>
<keyword evidence="2 3" id="KW-0539">Nucleus</keyword>
<keyword evidence="3" id="KW-0238">DNA-binding</keyword>
<evidence type="ECO:0000256" key="4">
    <source>
        <dbReference type="SAM" id="Coils"/>
    </source>
</evidence>
<dbReference type="InterPro" id="IPR056513">
    <property type="entry name" value="INO80F"/>
</dbReference>
<feature type="coiled-coil region" evidence="4">
    <location>
        <begin position="30"/>
        <end position="64"/>
    </location>
</feature>
<accession>A0A9D4KJ76</accession>
<proteinExistence type="predicted"/>
<evidence type="ECO:0000256" key="1">
    <source>
        <dbReference type="ARBA" id="ARBA00004123"/>
    </source>
</evidence>
<feature type="compositionally biased region" description="Polar residues" evidence="5">
    <location>
        <begin position="113"/>
        <end position="138"/>
    </location>
</feature>
<feature type="region of interest" description="Disordered" evidence="5">
    <location>
        <begin position="85"/>
        <end position="142"/>
    </location>
</feature>
<dbReference type="PROSITE" id="PS50118">
    <property type="entry name" value="HMG_BOX_2"/>
    <property type="match status" value="1"/>
</dbReference>
<evidence type="ECO:0000313" key="7">
    <source>
        <dbReference type="EMBL" id="KAH3840282.1"/>
    </source>
</evidence>
<dbReference type="GO" id="GO:0097190">
    <property type="term" value="P:apoptotic signaling pathway"/>
    <property type="evidence" value="ECO:0007669"/>
    <property type="project" value="TreeGrafter"/>
</dbReference>
<evidence type="ECO:0000313" key="8">
    <source>
        <dbReference type="Proteomes" id="UP000828390"/>
    </source>
</evidence>
<dbReference type="Pfam" id="PF24245">
    <property type="entry name" value="INO80F"/>
    <property type="match status" value="1"/>
</dbReference>